<dbReference type="EMBL" id="CP031264">
    <property type="protein sequence ID" value="AXI79360.1"/>
    <property type="molecule type" value="Genomic_DNA"/>
</dbReference>
<gene>
    <name evidence="1" type="ORF">C7M71_020015</name>
</gene>
<reference evidence="2" key="1">
    <citation type="submission" date="2018-07" db="EMBL/GenBank/DDBJ databases">
        <title>Streptacidiphilus bronchialis DSM 106435 chromosome.</title>
        <authorList>
            <person name="Batra D."/>
            <person name="Gulvik C.A."/>
        </authorList>
    </citation>
    <scope>NUCLEOTIDE SEQUENCE [LARGE SCALE GENOMIC DNA]</scope>
    <source>
        <strain evidence="2">DSM 106435</strain>
    </source>
</reference>
<dbReference type="AlphaFoldDB" id="A0A345T055"/>
<organism evidence="1 2">
    <name type="scientific">Peterkaempfera bronchialis</name>
    <dbReference type="NCBI Taxonomy" id="2126346"/>
    <lineage>
        <taxon>Bacteria</taxon>
        <taxon>Bacillati</taxon>
        <taxon>Actinomycetota</taxon>
        <taxon>Actinomycetes</taxon>
        <taxon>Kitasatosporales</taxon>
        <taxon>Streptomycetaceae</taxon>
        <taxon>Peterkaempfera</taxon>
    </lineage>
</organism>
<accession>A0A345T055</accession>
<dbReference type="RefSeq" id="WP_111492702.1">
    <property type="nucleotide sequence ID" value="NZ_CP031264.1"/>
</dbReference>
<dbReference type="OrthoDB" id="3873200at2"/>
<proteinExistence type="predicted"/>
<name>A0A345T055_9ACTN</name>
<sequence>MGALAWLVIPVIAVLVAAVWAAWAARPPKATADGASLADYERFRAALERSTTPAGPAERR</sequence>
<evidence type="ECO:0000313" key="1">
    <source>
        <dbReference type="EMBL" id="AXI79360.1"/>
    </source>
</evidence>
<protein>
    <submittedName>
        <fullName evidence="1">Uncharacterized protein</fullName>
    </submittedName>
</protein>
<keyword evidence="2" id="KW-1185">Reference proteome</keyword>
<dbReference type="KEGG" id="stri:C7M71_020015"/>
<dbReference type="Proteomes" id="UP000249340">
    <property type="component" value="Chromosome"/>
</dbReference>
<evidence type="ECO:0000313" key="2">
    <source>
        <dbReference type="Proteomes" id="UP000249340"/>
    </source>
</evidence>